<evidence type="ECO:0000256" key="2">
    <source>
        <dbReference type="ARBA" id="ARBA00012438"/>
    </source>
</evidence>
<feature type="transmembrane region" description="Helical" evidence="9">
    <location>
        <begin position="95"/>
        <end position="112"/>
    </location>
</feature>
<keyword evidence="3" id="KW-0597">Phosphoprotein</keyword>
<keyword evidence="5" id="KW-0547">Nucleotide-binding</keyword>
<evidence type="ECO:0000256" key="1">
    <source>
        <dbReference type="ARBA" id="ARBA00000085"/>
    </source>
</evidence>
<evidence type="ECO:0000256" key="6">
    <source>
        <dbReference type="ARBA" id="ARBA00022777"/>
    </source>
</evidence>
<evidence type="ECO:0000259" key="10">
    <source>
        <dbReference type="Pfam" id="PF02518"/>
    </source>
</evidence>
<dbReference type="EMBL" id="JAXAVU010000014">
    <property type="protein sequence ID" value="MDX8147569.1"/>
    <property type="molecule type" value="Genomic_DNA"/>
</dbReference>
<dbReference type="CDD" id="cd16917">
    <property type="entry name" value="HATPase_UhpB-NarQ-NarX-like"/>
    <property type="match status" value="1"/>
</dbReference>
<reference evidence="12 13" key="1">
    <citation type="submission" date="2023-11" db="EMBL/GenBank/DDBJ databases">
        <title>Lentzea sokolovensis, sp. nov., Lentzea kristufkii, sp. nov., and Lentzea miocenensis, sp. nov., rare actinobacteria from Sokolov Coal Basin, Miocene lacustrine sediment, Czech Republic.</title>
        <authorList>
            <person name="Lara A."/>
            <person name="Kotroba L."/>
            <person name="Nouioui I."/>
            <person name="Neumann-Schaal M."/>
            <person name="Mast Y."/>
            <person name="Chronakova A."/>
        </authorList>
    </citation>
    <scope>NUCLEOTIDE SEQUENCE [LARGE SCALE GENOMIC DNA]</scope>
    <source>
        <strain evidence="12 13">BCCO 10_0061</strain>
    </source>
</reference>
<dbReference type="Gene3D" id="3.30.565.10">
    <property type="entry name" value="Histidine kinase-like ATPase, C-terminal domain"/>
    <property type="match status" value="1"/>
</dbReference>
<name>A0ABU4V7A9_9PSEU</name>
<feature type="domain" description="Signal transduction histidine kinase subgroup 3 dimerisation and phosphoacceptor" evidence="11">
    <location>
        <begin position="205"/>
        <end position="269"/>
    </location>
</feature>
<dbReference type="PANTHER" id="PTHR24421">
    <property type="entry name" value="NITRATE/NITRITE SENSOR PROTEIN NARX-RELATED"/>
    <property type="match status" value="1"/>
</dbReference>
<dbReference type="GO" id="GO:0016301">
    <property type="term" value="F:kinase activity"/>
    <property type="evidence" value="ECO:0007669"/>
    <property type="project" value="UniProtKB-KW"/>
</dbReference>
<feature type="transmembrane region" description="Helical" evidence="9">
    <location>
        <begin position="143"/>
        <end position="159"/>
    </location>
</feature>
<feature type="transmembrane region" description="Helical" evidence="9">
    <location>
        <begin position="165"/>
        <end position="183"/>
    </location>
</feature>
<comment type="catalytic activity">
    <reaction evidence="1">
        <text>ATP + protein L-histidine = ADP + protein N-phospho-L-histidine.</text>
        <dbReference type="EC" id="2.7.13.3"/>
    </reaction>
</comment>
<dbReference type="RefSeq" id="WP_319979618.1">
    <property type="nucleotide sequence ID" value="NZ_JAXAVU010000014.1"/>
</dbReference>
<proteinExistence type="predicted"/>
<dbReference type="EC" id="2.7.13.3" evidence="2"/>
<accession>A0ABU4V7A9</accession>
<keyword evidence="9" id="KW-1133">Transmembrane helix</keyword>
<evidence type="ECO:0000313" key="13">
    <source>
        <dbReference type="Proteomes" id="UP001285352"/>
    </source>
</evidence>
<keyword evidence="8" id="KW-0902">Two-component regulatory system</keyword>
<feature type="transmembrane region" description="Helical" evidence="9">
    <location>
        <begin position="118"/>
        <end position="136"/>
    </location>
</feature>
<dbReference type="InterPro" id="IPR003594">
    <property type="entry name" value="HATPase_dom"/>
</dbReference>
<gene>
    <name evidence="12" type="ORF">SK854_36040</name>
</gene>
<protein>
    <recommendedName>
        <fullName evidence="2">histidine kinase</fullName>
        <ecNumber evidence="2">2.7.13.3</ecNumber>
    </recommendedName>
</protein>
<evidence type="ECO:0000313" key="12">
    <source>
        <dbReference type="EMBL" id="MDX8147569.1"/>
    </source>
</evidence>
<dbReference type="InterPro" id="IPR011712">
    <property type="entry name" value="Sig_transdc_His_kin_sub3_dim/P"/>
</dbReference>
<dbReference type="Gene3D" id="1.20.5.1930">
    <property type="match status" value="1"/>
</dbReference>
<evidence type="ECO:0000256" key="5">
    <source>
        <dbReference type="ARBA" id="ARBA00022741"/>
    </source>
</evidence>
<dbReference type="Pfam" id="PF02518">
    <property type="entry name" value="HATPase_c"/>
    <property type="match status" value="1"/>
</dbReference>
<keyword evidence="4" id="KW-0808">Transferase</keyword>
<keyword evidence="9" id="KW-0472">Membrane</keyword>
<dbReference type="PANTHER" id="PTHR24421:SF10">
    <property type="entry name" value="NITRATE_NITRITE SENSOR PROTEIN NARQ"/>
    <property type="match status" value="1"/>
</dbReference>
<dbReference type="InterPro" id="IPR036890">
    <property type="entry name" value="HATPase_C_sf"/>
</dbReference>
<feature type="domain" description="Histidine kinase/HSP90-like ATPase" evidence="10">
    <location>
        <begin position="315"/>
        <end position="406"/>
    </location>
</feature>
<keyword evidence="9" id="KW-0812">Transmembrane</keyword>
<dbReference type="SUPFAM" id="SSF55874">
    <property type="entry name" value="ATPase domain of HSP90 chaperone/DNA topoisomerase II/histidine kinase"/>
    <property type="match status" value="1"/>
</dbReference>
<evidence type="ECO:0000259" key="11">
    <source>
        <dbReference type="Pfam" id="PF07730"/>
    </source>
</evidence>
<evidence type="ECO:0000256" key="3">
    <source>
        <dbReference type="ARBA" id="ARBA00022553"/>
    </source>
</evidence>
<dbReference type="InterPro" id="IPR050482">
    <property type="entry name" value="Sensor_HK_TwoCompSys"/>
</dbReference>
<evidence type="ECO:0000256" key="8">
    <source>
        <dbReference type="ARBA" id="ARBA00023012"/>
    </source>
</evidence>
<evidence type="ECO:0000256" key="9">
    <source>
        <dbReference type="SAM" id="Phobius"/>
    </source>
</evidence>
<feature type="transmembrane region" description="Helical" evidence="9">
    <location>
        <begin position="42"/>
        <end position="60"/>
    </location>
</feature>
<keyword evidence="7" id="KW-0067">ATP-binding</keyword>
<dbReference type="Proteomes" id="UP001285352">
    <property type="component" value="Unassembled WGS sequence"/>
</dbReference>
<evidence type="ECO:0000256" key="7">
    <source>
        <dbReference type="ARBA" id="ARBA00022840"/>
    </source>
</evidence>
<organism evidence="12 13">
    <name type="scientific">Lentzea sokolovensis</name>
    <dbReference type="NCBI Taxonomy" id="3095429"/>
    <lineage>
        <taxon>Bacteria</taxon>
        <taxon>Bacillati</taxon>
        <taxon>Actinomycetota</taxon>
        <taxon>Actinomycetes</taxon>
        <taxon>Pseudonocardiales</taxon>
        <taxon>Pseudonocardiaceae</taxon>
        <taxon>Lentzea</taxon>
    </lineage>
</organism>
<keyword evidence="13" id="KW-1185">Reference proteome</keyword>
<feature type="transmembrane region" description="Helical" evidence="9">
    <location>
        <begin position="72"/>
        <end position="88"/>
    </location>
</feature>
<keyword evidence="6 12" id="KW-0418">Kinase</keyword>
<dbReference type="Pfam" id="PF07730">
    <property type="entry name" value="HisKA_3"/>
    <property type="match status" value="1"/>
</dbReference>
<comment type="caution">
    <text evidence="12">The sequence shown here is derived from an EMBL/GenBank/DDBJ whole genome shotgun (WGS) entry which is preliminary data.</text>
</comment>
<sequence length="410" mass="44718">MTGNRKSMFAEVRQFLATCVATLFAGKRLVRTPSPERWRHVRLGITCALAALVVLLDVIVPPGRYGWDYPVPGWWFTATAAGAVLLTLRRPLWSWRITALLVALTPLINWLWSDEWLLPWSPGLILATTAVLLIVAQNYRHTVLTWVFLFTVAAAWPWLGGYLPSALMVSAVVGGALVLGNAMRLRRIAEADSAAQRTRATTLEERAVIARELHDVVAHHMSVLALRAGSARYRFADLPLELLDEFDEMQSTAREGLSEMRRLLGVLRNENGELETAPQPRVEEIAELADRLRGAGVEVSSRIEGTVRDVPDGVALSAYRIVQEALSNAVRHAPGSTVDVQISSSPQELRLVVANGAAAEPPPPTDGRARHGMLGMRERVTALDGAFSAGPDERGGFVVAVTLPLNGNGE</sequence>
<evidence type="ECO:0000256" key="4">
    <source>
        <dbReference type="ARBA" id="ARBA00022679"/>
    </source>
</evidence>